<dbReference type="Pfam" id="PF00481">
    <property type="entry name" value="PP2C"/>
    <property type="match status" value="1"/>
</dbReference>
<keyword evidence="3 4" id="KW-0904">Protein phosphatase</keyword>
<evidence type="ECO:0000259" key="6">
    <source>
        <dbReference type="PROSITE" id="PS51746"/>
    </source>
</evidence>
<dbReference type="InterPro" id="IPR000222">
    <property type="entry name" value="PP2C_BS"/>
</dbReference>
<dbReference type="SMART" id="SM00332">
    <property type="entry name" value="PP2Cc"/>
    <property type="match status" value="1"/>
</dbReference>
<comment type="similarity">
    <text evidence="4">Belongs to the PP2C family.</text>
</comment>
<keyword evidence="1" id="KW-0479">Metal-binding</keyword>
<dbReference type="InterPro" id="IPR001932">
    <property type="entry name" value="PPM-type_phosphatase-like_dom"/>
</dbReference>
<protein>
    <submittedName>
        <fullName evidence="7">Protein phosphatase 1L</fullName>
    </submittedName>
</protein>
<dbReference type="PROSITE" id="PS51746">
    <property type="entry name" value="PPM_2"/>
    <property type="match status" value="1"/>
</dbReference>
<evidence type="ECO:0000256" key="5">
    <source>
        <dbReference type="SAM" id="Phobius"/>
    </source>
</evidence>
<name>F1L6J3_ASCSU</name>
<evidence type="ECO:0000256" key="1">
    <source>
        <dbReference type="ARBA" id="ARBA00022723"/>
    </source>
</evidence>
<feature type="transmembrane region" description="Helical" evidence="5">
    <location>
        <begin position="26"/>
        <end position="48"/>
    </location>
</feature>
<dbReference type="SUPFAM" id="SSF81606">
    <property type="entry name" value="PP2C-like"/>
    <property type="match status" value="1"/>
</dbReference>
<keyword evidence="5" id="KW-1133">Transmembrane helix</keyword>
<organism evidence="7">
    <name type="scientific">Ascaris suum</name>
    <name type="common">Pig roundworm</name>
    <name type="synonym">Ascaris lumbricoides</name>
    <dbReference type="NCBI Taxonomy" id="6253"/>
    <lineage>
        <taxon>Eukaryota</taxon>
        <taxon>Metazoa</taxon>
        <taxon>Ecdysozoa</taxon>
        <taxon>Nematoda</taxon>
        <taxon>Chromadorea</taxon>
        <taxon>Rhabditida</taxon>
        <taxon>Spirurina</taxon>
        <taxon>Ascaridomorpha</taxon>
        <taxon>Ascaridoidea</taxon>
        <taxon>Ascarididae</taxon>
        <taxon>Ascaris</taxon>
    </lineage>
</organism>
<evidence type="ECO:0000256" key="2">
    <source>
        <dbReference type="ARBA" id="ARBA00022801"/>
    </source>
</evidence>
<evidence type="ECO:0000256" key="3">
    <source>
        <dbReference type="ARBA" id="ARBA00022912"/>
    </source>
</evidence>
<keyword evidence="5" id="KW-0472">Membrane</keyword>
<dbReference type="InterPro" id="IPR015655">
    <property type="entry name" value="PP2C"/>
</dbReference>
<dbReference type="PANTHER" id="PTHR47992">
    <property type="entry name" value="PROTEIN PHOSPHATASE"/>
    <property type="match status" value="1"/>
</dbReference>
<dbReference type="GO" id="GO:0046872">
    <property type="term" value="F:metal ion binding"/>
    <property type="evidence" value="ECO:0007669"/>
    <property type="project" value="UniProtKB-KW"/>
</dbReference>
<dbReference type="GO" id="GO:0004722">
    <property type="term" value="F:protein serine/threonine phosphatase activity"/>
    <property type="evidence" value="ECO:0007669"/>
    <property type="project" value="InterPro"/>
</dbReference>
<accession>F1L6J3</accession>
<dbReference type="InterPro" id="IPR036457">
    <property type="entry name" value="PPM-type-like_dom_sf"/>
</dbReference>
<feature type="domain" description="PPM-type phosphatase" evidence="6">
    <location>
        <begin position="100"/>
        <end position="369"/>
    </location>
</feature>
<keyword evidence="5" id="KW-0812">Transmembrane</keyword>
<sequence>MALNATKIFGVLIATFTARYHFILRLFLRVETFIVLIAIGVFLFYTRWLTARYRPLMRGQHLQHCAPIEKRKFTPPKFINLGFSDIPRYPGGTWRWKHQNFSYFASCGARPYMEDRMHYMNDPHHNLCIFSIFDGHGGPFVSQYLEENFSNAIRSRLLKFGIDARRQSLDIDAYDTVTQAVVTEVHNIDDAISRLNPSLTSFTGSTLISAILEKNRFLTVVNVGDSRAVACDSLGRAIALSADHKPSDAKERRRIENAGGFILKDGVERVQGILSVTRAFGDTQLKRACILTAHPDVVRVDLTEICLSFILVASDGFWDVVSNDQAIKLANSFIQKTPTNQWHKVAEYLVKRALQLGTEDNVSLLFLRLHF</sequence>
<evidence type="ECO:0000313" key="7">
    <source>
        <dbReference type="EMBL" id="ADY45747.1"/>
    </source>
</evidence>
<dbReference type="Gene3D" id="3.60.40.10">
    <property type="entry name" value="PPM-type phosphatase domain"/>
    <property type="match status" value="1"/>
</dbReference>
<evidence type="ECO:0000256" key="4">
    <source>
        <dbReference type="RuleBase" id="RU003465"/>
    </source>
</evidence>
<keyword evidence="2 4" id="KW-0378">Hydrolase</keyword>
<proteinExistence type="evidence at transcript level"/>
<dbReference type="PROSITE" id="PS01032">
    <property type="entry name" value="PPM_1"/>
    <property type="match status" value="1"/>
</dbReference>
<dbReference type="EMBL" id="JI172403">
    <property type="protein sequence ID" value="ADY45747.1"/>
    <property type="molecule type" value="mRNA"/>
</dbReference>
<dbReference type="CDD" id="cd00143">
    <property type="entry name" value="PP2Cc"/>
    <property type="match status" value="1"/>
</dbReference>
<reference evidence="7" key="1">
    <citation type="journal article" date="2011" name="Genome Res.">
        <title>Deep small RNA sequencing from the nematode Ascaris reveals conservation, functional diversification, and novel developmental profiles.</title>
        <authorList>
            <person name="Wang J."/>
            <person name="Czech B."/>
            <person name="Crunk A."/>
            <person name="Wallace A."/>
            <person name="Mitreva M."/>
            <person name="Hannon G.J."/>
            <person name="Davis R.E."/>
        </authorList>
    </citation>
    <scope>NUCLEOTIDE SEQUENCE</scope>
</reference>
<dbReference type="AlphaFoldDB" id="F1L6J3"/>